<gene>
    <name evidence="3" type="ORF">BBEV_0971</name>
</gene>
<protein>
    <recommendedName>
        <fullName evidence="5">PspA/IM30 family protein</fullName>
    </recommendedName>
</protein>
<evidence type="ECO:0000313" key="3">
    <source>
        <dbReference type="EMBL" id="AOM82340.1"/>
    </source>
</evidence>
<evidence type="ECO:0000313" key="4">
    <source>
        <dbReference type="Proteomes" id="UP000094463"/>
    </source>
</evidence>
<feature type="compositionally biased region" description="Basic and acidic residues" evidence="2">
    <location>
        <begin position="168"/>
        <end position="179"/>
    </location>
</feature>
<feature type="compositionally biased region" description="Basic and acidic residues" evidence="2">
    <location>
        <begin position="187"/>
        <end position="220"/>
    </location>
</feature>
<dbReference type="STRING" id="632773.BBEV_0971"/>
<keyword evidence="4" id="KW-1185">Reference proteome</keyword>
<dbReference type="AlphaFoldDB" id="A0A1D7QTK4"/>
<feature type="region of interest" description="Disordered" evidence="2">
    <location>
        <begin position="168"/>
        <end position="220"/>
    </location>
</feature>
<dbReference type="EMBL" id="CP012502">
    <property type="protein sequence ID" value="AOM82340.1"/>
    <property type="molecule type" value="Genomic_DNA"/>
</dbReference>
<keyword evidence="1" id="KW-0175">Coiled coil</keyword>
<proteinExistence type="predicted"/>
<evidence type="ECO:0008006" key="5">
    <source>
        <dbReference type="Google" id="ProtNLM"/>
    </source>
</evidence>
<organism evidence="3 4">
    <name type="scientific">Salisediminibacterium beveridgei</name>
    <dbReference type="NCBI Taxonomy" id="632773"/>
    <lineage>
        <taxon>Bacteria</taxon>
        <taxon>Bacillati</taxon>
        <taxon>Bacillota</taxon>
        <taxon>Bacilli</taxon>
        <taxon>Bacillales</taxon>
        <taxon>Bacillaceae</taxon>
        <taxon>Salisediminibacterium</taxon>
    </lineage>
</organism>
<accession>A0A1D7QTK4</accession>
<dbReference type="KEGG" id="bbev:BBEV_0971"/>
<sequence>MVQLEEELKFKKEAIAMTDVWTKIRTAVEEDWKRITGQQSFSFEQPLSKDHPLRRLDHYIHEGEKKIKRMGELIRRHEQLLEAVKTEREEAEQMLAKRQRQRAVADEANEKGLVMYADREIEVYTGRIDQLLYREVEMNKELEDLTRQEETMKHKLKDMKLKRMEAAGDAHIREAKRFEPSPLQTAEGRESRKGPEEQEALFDEKIRKLEEERSSTEANS</sequence>
<reference evidence="3 4" key="1">
    <citation type="submission" date="2015-08" db="EMBL/GenBank/DDBJ databases">
        <title>The complete genome sequence of Bacillus beveridgei MLTeJB.</title>
        <authorList>
            <person name="Hanson T.E."/>
            <person name="Mesa C."/>
            <person name="Basesman S.M."/>
            <person name="Oremland R.S."/>
        </authorList>
    </citation>
    <scope>NUCLEOTIDE SEQUENCE [LARGE SCALE GENOMIC DNA]</scope>
    <source>
        <strain evidence="3 4">MLTeJB</strain>
    </source>
</reference>
<evidence type="ECO:0000256" key="2">
    <source>
        <dbReference type="SAM" id="MobiDB-lite"/>
    </source>
</evidence>
<feature type="coiled-coil region" evidence="1">
    <location>
        <begin position="67"/>
        <end position="162"/>
    </location>
</feature>
<name>A0A1D7QTK4_9BACI</name>
<dbReference type="Proteomes" id="UP000094463">
    <property type="component" value="Chromosome"/>
</dbReference>
<evidence type="ECO:0000256" key="1">
    <source>
        <dbReference type="SAM" id="Coils"/>
    </source>
</evidence>